<organism evidence="1">
    <name type="scientific">Anisakis simplex</name>
    <name type="common">Herring worm</name>
    <dbReference type="NCBI Taxonomy" id="6269"/>
    <lineage>
        <taxon>Eukaryota</taxon>
        <taxon>Metazoa</taxon>
        <taxon>Ecdysozoa</taxon>
        <taxon>Nematoda</taxon>
        <taxon>Chromadorea</taxon>
        <taxon>Rhabditida</taxon>
        <taxon>Spirurina</taxon>
        <taxon>Ascaridomorpha</taxon>
        <taxon>Ascaridoidea</taxon>
        <taxon>Anisakidae</taxon>
        <taxon>Anisakis</taxon>
        <taxon>Anisakis simplex complex</taxon>
    </lineage>
</organism>
<protein>
    <submittedName>
        <fullName evidence="1">CREST protein</fullName>
    </submittedName>
</protein>
<name>A0A0M3JCP8_ANISI</name>
<accession>A0A0M3JCP8</accession>
<dbReference type="WBParaSite" id="ASIM_0000538101-mRNA-1">
    <property type="protein sequence ID" value="ASIM_0000538101-mRNA-1"/>
    <property type="gene ID" value="ASIM_0000538101"/>
</dbReference>
<evidence type="ECO:0000313" key="1">
    <source>
        <dbReference type="WBParaSite" id="ASIM_0000538101-mRNA-1"/>
    </source>
</evidence>
<dbReference type="AlphaFoldDB" id="A0A0M3JCP8"/>
<reference evidence="1" key="1">
    <citation type="submission" date="2017-02" db="UniProtKB">
        <authorList>
            <consortium name="WormBaseParasite"/>
        </authorList>
    </citation>
    <scope>IDENTIFICATION</scope>
</reference>
<proteinExistence type="predicted"/>
<sequence length="160" mass="17453">LAPQVTSPSQQQVNQQNMVNGQANVAQLQQAQYPMQQQSMAQPVTSNGKMQVPISSASNPVLSAAYNGKVIPQQQQQSFMYPQQQGMISQAQPQTMLVGSDYSVYQQQPAAGVIPNSLPQQLNSSYTMPSVDNANSITAQQYANQQQYANTYQVIGRSIL</sequence>